<comment type="similarity">
    <text evidence="2">Belongs to the CPA3 antiporters (TC 2.A.63) subunit D family.</text>
</comment>
<proteinExistence type="inferred from homology"/>
<keyword evidence="6 9" id="KW-0472">Membrane</keyword>
<feature type="transmembrane region" description="Helical" evidence="9">
    <location>
        <begin position="329"/>
        <end position="349"/>
    </location>
</feature>
<keyword evidence="4 8" id="KW-0812">Transmembrane</keyword>
<evidence type="ECO:0000256" key="9">
    <source>
        <dbReference type="SAM" id="Phobius"/>
    </source>
</evidence>
<feature type="transmembrane region" description="Helical" evidence="9">
    <location>
        <begin position="6"/>
        <end position="22"/>
    </location>
</feature>
<dbReference type="RefSeq" id="WP_322877740.1">
    <property type="nucleotide sequence ID" value="NZ_JAVMIP010000004.1"/>
</dbReference>
<keyword evidence="12" id="KW-1185">Reference proteome</keyword>
<evidence type="ECO:0000313" key="11">
    <source>
        <dbReference type="EMBL" id="MDS3860465.1"/>
    </source>
</evidence>
<evidence type="ECO:0000313" key="12">
    <source>
        <dbReference type="Proteomes" id="UP001268256"/>
    </source>
</evidence>
<accession>A0AAE4FQY7</accession>
<feature type="transmembrane region" description="Helical" evidence="9">
    <location>
        <begin position="221"/>
        <end position="241"/>
    </location>
</feature>
<feature type="transmembrane region" description="Helical" evidence="9">
    <location>
        <begin position="370"/>
        <end position="390"/>
    </location>
</feature>
<dbReference type="EMBL" id="JAVMIP010000004">
    <property type="protein sequence ID" value="MDS3860465.1"/>
    <property type="molecule type" value="Genomic_DNA"/>
</dbReference>
<feature type="transmembrane region" description="Helical" evidence="9">
    <location>
        <begin position="29"/>
        <end position="47"/>
    </location>
</feature>
<comment type="subcellular location">
    <subcellularLocation>
        <location evidence="1">Cell membrane</location>
        <topology evidence="1">Multi-pass membrane protein</topology>
    </subcellularLocation>
    <subcellularLocation>
        <location evidence="8">Membrane</location>
        <topology evidence="8">Multi-pass membrane protein</topology>
    </subcellularLocation>
</comment>
<feature type="transmembrane region" description="Helical" evidence="9">
    <location>
        <begin position="149"/>
        <end position="168"/>
    </location>
</feature>
<evidence type="ECO:0000256" key="6">
    <source>
        <dbReference type="ARBA" id="ARBA00023136"/>
    </source>
</evidence>
<feature type="transmembrane region" description="Helical" evidence="9">
    <location>
        <begin position="462"/>
        <end position="485"/>
    </location>
</feature>
<dbReference type="InterPro" id="IPR001750">
    <property type="entry name" value="ND/Mrp_TM"/>
</dbReference>
<evidence type="ECO:0000256" key="3">
    <source>
        <dbReference type="ARBA" id="ARBA00022475"/>
    </source>
</evidence>
<dbReference type="GO" id="GO:0005886">
    <property type="term" value="C:plasma membrane"/>
    <property type="evidence" value="ECO:0007669"/>
    <property type="project" value="UniProtKB-SubCell"/>
</dbReference>
<keyword evidence="3" id="KW-1003">Cell membrane</keyword>
<sequence>MTEITITWILLPLFLGMSSYLLPKLARYLTVIAVVSSLAYGLQAIVSQTPITLELLDHFGVILSIDGLSGFFIVTNALVTAAVLAYCWVLPKSGFFYTQLLILHGSLNAIFISADFVTVYVALETIGIASFLLIAYSRTERTIWVSLRYLFVSSVAMLFYLMGAVLVYQANHSFSFSGLLNAPLEGIALIFLGLFTKGGLFISGLWLPLTHAEAETPVSAMLSGAVVKAGIFPLVRLSLMFGELSPMIQLFGIASAFLGVGYALFESDLKRLLALSTISQVGFIVASPTVAGFYALSHGLAKASLFLTVGNLPERQLAKLQATVIPARLWGVLTMAALSISGFPLLAGYGAKVWALEQLTGWQSWAMNGAALGTVVVFAKVIFIPFALGASQGGPGTKGVTGGFWIGVLLLLLSLVIANGVYLPAYTLANLLKTLAVIVGGWGASFFLLRQFQVQLPRVLEYFQQLIGLISVILVLLFGGLWAWLAF</sequence>
<dbReference type="AlphaFoldDB" id="A0AAE4FQY7"/>
<feature type="transmembrane region" description="Helical" evidence="9">
    <location>
        <begin position="430"/>
        <end position="450"/>
    </location>
</feature>
<feature type="transmembrane region" description="Helical" evidence="9">
    <location>
        <begin position="67"/>
        <end position="88"/>
    </location>
</feature>
<dbReference type="PANTHER" id="PTHR42703:SF1">
    <property type="entry name" value="NA(+)_H(+) ANTIPORTER SUBUNIT D1"/>
    <property type="match status" value="1"/>
</dbReference>
<comment type="function">
    <text evidence="7">NDH-1 shuttles electrons from NAD(P)H, via FMN and iron-sulfur (Fe-S) centers, to quinones in the respiratory chain. The immediate electron acceptor for the enzyme in this species is believed to be plastoquinone. Couples the redox reaction to proton translocation (for every two electrons transferred, four hydrogen ions are translocated across the cytoplasmic membrane), and thus conserves the redox energy in a proton gradient.</text>
</comment>
<name>A0AAE4FQY7_9CYAN</name>
<dbReference type="PANTHER" id="PTHR42703">
    <property type="entry name" value="NADH DEHYDROGENASE"/>
    <property type="match status" value="1"/>
</dbReference>
<feature type="transmembrane region" description="Helical" evidence="9">
    <location>
        <begin position="119"/>
        <end position="137"/>
    </location>
</feature>
<evidence type="ECO:0000256" key="1">
    <source>
        <dbReference type="ARBA" id="ARBA00004651"/>
    </source>
</evidence>
<evidence type="ECO:0000256" key="2">
    <source>
        <dbReference type="ARBA" id="ARBA00005346"/>
    </source>
</evidence>
<keyword evidence="5 9" id="KW-1133">Transmembrane helix</keyword>
<feature type="transmembrane region" description="Helical" evidence="9">
    <location>
        <begin position="272"/>
        <end position="296"/>
    </location>
</feature>
<evidence type="ECO:0000259" key="10">
    <source>
        <dbReference type="Pfam" id="PF00361"/>
    </source>
</evidence>
<feature type="domain" description="NADH:quinone oxidoreductase/Mrp antiporter transmembrane" evidence="10">
    <location>
        <begin position="113"/>
        <end position="373"/>
    </location>
</feature>
<evidence type="ECO:0000256" key="7">
    <source>
        <dbReference type="ARBA" id="ARBA00025624"/>
    </source>
</evidence>
<feature type="transmembrane region" description="Helical" evidence="9">
    <location>
        <begin position="402"/>
        <end position="423"/>
    </location>
</feature>
<dbReference type="Pfam" id="PF00361">
    <property type="entry name" value="Proton_antipo_M"/>
    <property type="match status" value="1"/>
</dbReference>
<comment type="caution">
    <text evidence="11">The sequence shown here is derived from an EMBL/GenBank/DDBJ whole genome shotgun (WGS) entry which is preliminary data.</text>
</comment>
<feature type="transmembrane region" description="Helical" evidence="9">
    <location>
        <begin position="188"/>
        <end position="209"/>
    </location>
</feature>
<dbReference type="InterPro" id="IPR050586">
    <property type="entry name" value="CPA3_Na-H_Antiporter_D"/>
</dbReference>
<gene>
    <name evidence="11" type="ORF">RIF25_06540</name>
</gene>
<reference evidence="12" key="1">
    <citation type="submission" date="2023-07" db="EMBL/GenBank/DDBJ databases">
        <authorList>
            <person name="Luz R."/>
            <person name="Cordeiro R."/>
            <person name="Fonseca A."/>
            <person name="Goncalves V."/>
        </authorList>
    </citation>
    <scope>NUCLEOTIDE SEQUENCE [LARGE SCALE GENOMIC DNA]</scope>
    <source>
        <strain evidence="12">BACA0444</strain>
    </source>
</reference>
<protein>
    <submittedName>
        <fullName evidence="11">Cation:proton antiporter</fullName>
    </submittedName>
</protein>
<feature type="transmembrane region" description="Helical" evidence="9">
    <location>
        <begin position="95"/>
        <end position="113"/>
    </location>
</feature>
<evidence type="ECO:0000256" key="8">
    <source>
        <dbReference type="RuleBase" id="RU000320"/>
    </source>
</evidence>
<organism evidence="11 12">
    <name type="scientific">Pseudocalidococcus azoricus BACA0444</name>
    <dbReference type="NCBI Taxonomy" id="2918990"/>
    <lineage>
        <taxon>Bacteria</taxon>
        <taxon>Bacillati</taxon>
        <taxon>Cyanobacteriota</taxon>
        <taxon>Cyanophyceae</taxon>
        <taxon>Acaryochloridales</taxon>
        <taxon>Thermosynechococcaceae</taxon>
        <taxon>Pseudocalidococcus</taxon>
        <taxon>Pseudocalidococcus azoricus</taxon>
    </lineage>
</organism>
<feature type="transmembrane region" description="Helical" evidence="9">
    <location>
        <begin position="247"/>
        <end position="265"/>
    </location>
</feature>
<dbReference type="NCBIfam" id="NF005564">
    <property type="entry name" value="PRK07234.1-4"/>
    <property type="match status" value="1"/>
</dbReference>
<dbReference type="Proteomes" id="UP001268256">
    <property type="component" value="Unassembled WGS sequence"/>
</dbReference>
<evidence type="ECO:0000256" key="4">
    <source>
        <dbReference type="ARBA" id="ARBA00022692"/>
    </source>
</evidence>
<evidence type="ECO:0000256" key="5">
    <source>
        <dbReference type="ARBA" id="ARBA00022989"/>
    </source>
</evidence>